<evidence type="ECO:0000313" key="3">
    <source>
        <dbReference type="Proteomes" id="UP000799428"/>
    </source>
</evidence>
<dbReference type="OrthoDB" id="3788902at2759"/>
<dbReference type="AlphaFoldDB" id="A0A6G1K076"/>
<organism evidence="2 3">
    <name type="scientific">Pleomassaria siparia CBS 279.74</name>
    <dbReference type="NCBI Taxonomy" id="1314801"/>
    <lineage>
        <taxon>Eukaryota</taxon>
        <taxon>Fungi</taxon>
        <taxon>Dikarya</taxon>
        <taxon>Ascomycota</taxon>
        <taxon>Pezizomycotina</taxon>
        <taxon>Dothideomycetes</taxon>
        <taxon>Pleosporomycetidae</taxon>
        <taxon>Pleosporales</taxon>
        <taxon>Pleomassariaceae</taxon>
        <taxon>Pleomassaria</taxon>
    </lineage>
</organism>
<keyword evidence="3" id="KW-1185">Reference proteome</keyword>
<name>A0A6G1K076_9PLEO</name>
<feature type="non-terminal residue" evidence="2">
    <location>
        <position position="1"/>
    </location>
</feature>
<dbReference type="EMBL" id="MU005776">
    <property type="protein sequence ID" value="KAF2706266.1"/>
    <property type="molecule type" value="Genomic_DNA"/>
</dbReference>
<proteinExistence type="predicted"/>
<sequence>EQQPYSSDPFSPNYRHICPWNEEKKADFIATWPLPLRADSFQVYESAEHAEHTRPWDQLLVLLHRRGLEDEFLRIIMGGRDDEVEGEGEKTQTQTQSPFSDERDKEIHEKMRTGGGELLERMEEIWRRGKVRWQVLSGAIGVERLLEAGDVAGYNWIR</sequence>
<gene>
    <name evidence="2" type="ORF">K504DRAFT_334712</name>
</gene>
<evidence type="ECO:0000313" key="2">
    <source>
        <dbReference type="EMBL" id="KAF2706266.1"/>
    </source>
</evidence>
<accession>A0A6G1K076</accession>
<feature type="non-terminal residue" evidence="2">
    <location>
        <position position="158"/>
    </location>
</feature>
<feature type="region of interest" description="Disordered" evidence="1">
    <location>
        <begin position="79"/>
        <end position="105"/>
    </location>
</feature>
<dbReference type="Proteomes" id="UP000799428">
    <property type="component" value="Unassembled WGS sequence"/>
</dbReference>
<protein>
    <submittedName>
        <fullName evidence="2">Uncharacterized protein</fullName>
    </submittedName>
</protein>
<reference evidence="2" key="1">
    <citation type="journal article" date="2020" name="Stud. Mycol.">
        <title>101 Dothideomycetes genomes: a test case for predicting lifestyles and emergence of pathogens.</title>
        <authorList>
            <person name="Haridas S."/>
            <person name="Albert R."/>
            <person name="Binder M."/>
            <person name="Bloem J."/>
            <person name="Labutti K."/>
            <person name="Salamov A."/>
            <person name="Andreopoulos B."/>
            <person name="Baker S."/>
            <person name="Barry K."/>
            <person name="Bills G."/>
            <person name="Bluhm B."/>
            <person name="Cannon C."/>
            <person name="Castanera R."/>
            <person name="Culley D."/>
            <person name="Daum C."/>
            <person name="Ezra D."/>
            <person name="Gonzalez J."/>
            <person name="Henrissat B."/>
            <person name="Kuo A."/>
            <person name="Liang C."/>
            <person name="Lipzen A."/>
            <person name="Lutzoni F."/>
            <person name="Magnuson J."/>
            <person name="Mondo S."/>
            <person name="Nolan M."/>
            <person name="Ohm R."/>
            <person name="Pangilinan J."/>
            <person name="Park H.-J."/>
            <person name="Ramirez L."/>
            <person name="Alfaro M."/>
            <person name="Sun H."/>
            <person name="Tritt A."/>
            <person name="Yoshinaga Y."/>
            <person name="Zwiers L.-H."/>
            <person name="Turgeon B."/>
            <person name="Goodwin S."/>
            <person name="Spatafora J."/>
            <person name="Crous P."/>
            <person name="Grigoriev I."/>
        </authorList>
    </citation>
    <scope>NUCLEOTIDE SEQUENCE</scope>
    <source>
        <strain evidence="2">CBS 279.74</strain>
    </source>
</reference>
<evidence type="ECO:0000256" key="1">
    <source>
        <dbReference type="SAM" id="MobiDB-lite"/>
    </source>
</evidence>